<organism evidence="9 10">
    <name type="scientific">Roseomonas elaeocarpi</name>
    <dbReference type="NCBI Taxonomy" id="907779"/>
    <lineage>
        <taxon>Bacteria</taxon>
        <taxon>Pseudomonadati</taxon>
        <taxon>Pseudomonadota</taxon>
        <taxon>Alphaproteobacteria</taxon>
        <taxon>Acetobacterales</taxon>
        <taxon>Roseomonadaceae</taxon>
        <taxon>Roseomonas</taxon>
    </lineage>
</organism>
<comment type="subcellular location">
    <subcellularLocation>
        <location evidence="1">Cell membrane</location>
        <topology evidence="1">Multi-pass membrane protein</topology>
    </subcellularLocation>
</comment>
<evidence type="ECO:0000313" key="9">
    <source>
        <dbReference type="EMBL" id="MFC0408021.1"/>
    </source>
</evidence>
<evidence type="ECO:0000256" key="4">
    <source>
        <dbReference type="ARBA" id="ARBA00022692"/>
    </source>
</evidence>
<feature type="transmembrane region" description="Helical" evidence="8">
    <location>
        <begin position="142"/>
        <end position="168"/>
    </location>
</feature>
<feature type="transmembrane region" description="Helical" evidence="8">
    <location>
        <begin position="116"/>
        <end position="136"/>
    </location>
</feature>
<keyword evidence="7 8" id="KW-0472">Membrane</keyword>
<proteinExistence type="inferred from homology"/>
<evidence type="ECO:0000256" key="1">
    <source>
        <dbReference type="ARBA" id="ARBA00004651"/>
    </source>
</evidence>
<keyword evidence="4 8" id="KW-0812">Transmembrane</keyword>
<dbReference type="RefSeq" id="WP_377043756.1">
    <property type="nucleotide sequence ID" value="NZ_JBHLUN010000005.1"/>
</dbReference>
<comment type="caution">
    <text evidence="9">The sequence shown here is derived from an EMBL/GenBank/DDBJ whole genome shotgun (WGS) entry which is preliminary data.</text>
</comment>
<reference evidence="9 10" key="1">
    <citation type="submission" date="2024-09" db="EMBL/GenBank/DDBJ databases">
        <authorList>
            <person name="Sun Q."/>
            <person name="Mori K."/>
        </authorList>
    </citation>
    <scope>NUCLEOTIDE SEQUENCE [LARGE SCALE GENOMIC DNA]</scope>
    <source>
        <strain evidence="9 10">TBRC 5777</strain>
    </source>
</reference>
<accession>A0ABV6JQL3</accession>
<keyword evidence="5" id="KW-0133">Cell shape</keyword>
<sequence length="182" mass="19533">MLLRKGQGQPDPAPGLLKRLDALARSAFPIASAAVALLLLAAPTNLPPFGPSLMLCCTFFWSLFRPAGVPAPAVFLLGLLQDLLSFSPLGQGVLILLLAHGTALRLRHILVKQSFLLVWLAFCLIALSLCLLTYILEMLLNWHVVPISFALIEAGLACGLYPLVAALLTRVHEAIQHAEALA</sequence>
<evidence type="ECO:0000256" key="2">
    <source>
        <dbReference type="ARBA" id="ARBA00007776"/>
    </source>
</evidence>
<evidence type="ECO:0000256" key="5">
    <source>
        <dbReference type="ARBA" id="ARBA00022960"/>
    </source>
</evidence>
<evidence type="ECO:0000313" key="10">
    <source>
        <dbReference type="Proteomes" id="UP001589865"/>
    </source>
</evidence>
<evidence type="ECO:0000256" key="3">
    <source>
        <dbReference type="ARBA" id="ARBA00022475"/>
    </source>
</evidence>
<dbReference type="EMBL" id="JBHLUN010000005">
    <property type="protein sequence ID" value="MFC0408021.1"/>
    <property type="molecule type" value="Genomic_DNA"/>
</dbReference>
<keyword evidence="3" id="KW-1003">Cell membrane</keyword>
<evidence type="ECO:0000256" key="7">
    <source>
        <dbReference type="ARBA" id="ARBA00023136"/>
    </source>
</evidence>
<evidence type="ECO:0000256" key="6">
    <source>
        <dbReference type="ARBA" id="ARBA00022989"/>
    </source>
</evidence>
<dbReference type="Proteomes" id="UP001589865">
    <property type="component" value="Unassembled WGS sequence"/>
</dbReference>
<comment type="similarity">
    <text evidence="2">Belongs to the MreD family.</text>
</comment>
<protein>
    <submittedName>
        <fullName evidence="9">Rod shape-determining protein MreD</fullName>
    </submittedName>
</protein>
<dbReference type="Pfam" id="PF04093">
    <property type="entry name" value="MreD"/>
    <property type="match status" value="1"/>
</dbReference>
<evidence type="ECO:0000256" key="8">
    <source>
        <dbReference type="SAM" id="Phobius"/>
    </source>
</evidence>
<dbReference type="InterPro" id="IPR007227">
    <property type="entry name" value="Cell_shape_determining_MreD"/>
</dbReference>
<name>A0ABV6JQL3_9PROT</name>
<feature type="transmembrane region" description="Helical" evidence="8">
    <location>
        <begin position="22"/>
        <end position="41"/>
    </location>
</feature>
<dbReference type="NCBIfam" id="TIGR03426">
    <property type="entry name" value="shape_MreD"/>
    <property type="match status" value="1"/>
</dbReference>
<feature type="transmembrane region" description="Helical" evidence="8">
    <location>
        <begin position="83"/>
        <end position="104"/>
    </location>
</feature>
<keyword evidence="6 8" id="KW-1133">Transmembrane helix</keyword>
<gene>
    <name evidence="9" type="primary">mreD</name>
    <name evidence="9" type="ORF">ACFFGY_07140</name>
</gene>
<keyword evidence="10" id="KW-1185">Reference proteome</keyword>